<evidence type="ECO:0000256" key="1">
    <source>
        <dbReference type="ARBA" id="ARBA00004141"/>
    </source>
</evidence>
<feature type="transmembrane region" description="Helical" evidence="6">
    <location>
        <begin position="270"/>
        <end position="290"/>
    </location>
</feature>
<sequence>MQTGSVQKTSTTAKPSLSFWQIWNMSFGFLGIQYGFGLQQANMSPIYRYLGADEASIPGLWLAGPLTGLLLQPIIGAVSDRSWSPTWGRRKPFILAGALFGSIAMIMMPNSSYVWMAAGLMWMLDAGLNSAMEPFRAFVGDMLNDKQRPTGFAVQSFMVGFGQTLANLMPYLLPLLGISMVMSEGQLANGIPNSVRYPFYIGAAAILISVLWTVRTTKEYPPVDESHEEQHEFSAEEKKSISFWHLALALGGAILAFFFAARIGGLVTGLLWGVGVLAGGYLVLMLPIFKEILASLSAMPTVMRQLWWVKFFTWYGLPLMWQYLSLATAKYAFNAPDTVSNRAGFEEGTKWGGLCFAMFSISCAVISIFIPRIAKAIGSARATHAVFLTIGAMGFFLTLTSNDKFIYLAGMTIIGLAWGSIMSMPYLMLASAVPKNRMGVYMGIFNGFICVPQFIGMLTVPLYYEPILGNDPRNALVLAGICLLLAAASCFLVKETRKTNEETIPVELG</sequence>
<dbReference type="EMBL" id="WPIN01000015">
    <property type="protein sequence ID" value="MVM34307.1"/>
    <property type="molecule type" value="Genomic_DNA"/>
</dbReference>
<feature type="transmembrane region" description="Helical" evidence="6">
    <location>
        <begin position="56"/>
        <end position="78"/>
    </location>
</feature>
<feature type="transmembrane region" description="Helical" evidence="6">
    <location>
        <begin position="382"/>
        <end position="399"/>
    </location>
</feature>
<reference evidence="7 8" key="1">
    <citation type="submission" date="2019-12" db="EMBL/GenBank/DDBJ databases">
        <title>Spirosoma sp. HMF4905 genome sequencing and assembly.</title>
        <authorList>
            <person name="Kang H."/>
            <person name="Cha I."/>
            <person name="Kim H."/>
            <person name="Joh K."/>
        </authorList>
    </citation>
    <scope>NUCLEOTIDE SEQUENCE [LARGE SCALE GENOMIC DNA]</scope>
    <source>
        <strain evidence="7 8">HMF4905</strain>
    </source>
</reference>
<feature type="transmembrane region" description="Helical" evidence="6">
    <location>
        <begin position="152"/>
        <end position="177"/>
    </location>
</feature>
<evidence type="ECO:0000313" key="8">
    <source>
        <dbReference type="Proteomes" id="UP000436006"/>
    </source>
</evidence>
<feature type="transmembrane region" description="Helical" evidence="6">
    <location>
        <begin position="17"/>
        <end position="36"/>
    </location>
</feature>
<feature type="transmembrane region" description="Helical" evidence="6">
    <location>
        <begin position="197"/>
        <end position="214"/>
    </location>
</feature>
<dbReference type="GO" id="GO:0016020">
    <property type="term" value="C:membrane"/>
    <property type="evidence" value="ECO:0007669"/>
    <property type="project" value="UniProtKB-SubCell"/>
</dbReference>
<dbReference type="InterPro" id="IPR036259">
    <property type="entry name" value="MFS_trans_sf"/>
</dbReference>
<name>A0A7K1SKH7_9BACT</name>
<dbReference type="PANTHER" id="PTHR19432:SF35">
    <property type="entry name" value="SOLUTE CARRIER FAMILY 45 MEMBER 3 ISOFORM X1"/>
    <property type="match status" value="1"/>
</dbReference>
<keyword evidence="2" id="KW-0813">Transport</keyword>
<feature type="transmembrane region" description="Helical" evidence="6">
    <location>
        <begin position="440"/>
        <end position="463"/>
    </location>
</feature>
<feature type="transmembrane region" description="Helical" evidence="6">
    <location>
        <begin position="90"/>
        <end position="107"/>
    </location>
</feature>
<organism evidence="7 8">
    <name type="scientific">Spirosoma arboris</name>
    <dbReference type="NCBI Taxonomy" id="2682092"/>
    <lineage>
        <taxon>Bacteria</taxon>
        <taxon>Pseudomonadati</taxon>
        <taxon>Bacteroidota</taxon>
        <taxon>Cytophagia</taxon>
        <taxon>Cytophagales</taxon>
        <taxon>Cytophagaceae</taxon>
        <taxon>Spirosoma</taxon>
    </lineage>
</organism>
<keyword evidence="3 6" id="KW-0812">Transmembrane</keyword>
<dbReference type="Pfam" id="PF07690">
    <property type="entry name" value="MFS_1"/>
    <property type="match status" value="1"/>
</dbReference>
<accession>A0A7K1SKH7</accession>
<dbReference type="AlphaFoldDB" id="A0A7K1SKH7"/>
<evidence type="ECO:0000256" key="3">
    <source>
        <dbReference type="ARBA" id="ARBA00022692"/>
    </source>
</evidence>
<gene>
    <name evidence="7" type="ORF">GO755_30025</name>
</gene>
<feature type="transmembrane region" description="Helical" evidence="6">
    <location>
        <begin position="311"/>
        <end position="331"/>
    </location>
</feature>
<comment type="caution">
    <text evidence="7">The sequence shown here is derived from an EMBL/GenBank/DDBJ whole genome shotgun (WGS) entry which is preliminary data.</text>
</comment>
<dbReference type="InterPro" id="IPR011701">
    <property type="entry name" value="MFS"/>
</dbReference>
<evidence type="ECO:0000256" key="5">
    <source>
        <dbReference type="ARBA" id="ARBA00023136"/>
    </source>
</evidence>
<feature type="transmembrane region" description="Helical" evidence="6">
    <location>
        <begin position="405"/>
        <end position="428"/>
    </location>
</feature>
<evidence type="ECO:0000256" key="4">
    <source>
        <dbReference type="ARBA" id="ARBA00022989"/>
    </source>
</evidence>
<keyword evidence="5 6" id="KW-0472">Membrane</keyword>
<dbReference type="RefSeq" id="WP_157589131.1">
    <property type="nucleotide sequence ID" value="NZ_WPIN01000015.1"/>
</dbReference>
<feature type="transmembrane region" description="Helical" evidence="6">
    <location>
        <begin position="351"/>
        <end position="370"/>
    </location>
</feature>
<dbReference type="PANTHER" id="PTHR19432">
    <property type="entry name" value="SUGAR TRANSPORTER"/>
    <property type="match status" value="1"/>
</dbReference>
<keyword evidence="8" id="KW-1185">Reference proteome</keyword>
<feature type="transmembrane region" description="Helical" evidence="6">
    <location>
        <begin position="243"/>
        <end position="264"/>
    </location>
</feature>
<evidence type="ECO:0000256" key="6">
    <source>
        <dbReference type="SAM" id="Phobius"/>
    </source>
</evidence>
<feature type="transmembrane region" description="Helical" evidence="6">
    <location>
        <begin position="475"/>
        <end position="493"/>
    </location>
</feature>
<dbReference type="Proteomes" id="UP000436006">
    <property type="component" value="Unassembled WGS sequence"/>
</dbReference>
<keyword evidence="4 6" id="KW-1133">Transmembrane helix</keyword>
<evidence type="ECO:0000313" key="7">
    <source>
        <dbReference type="EMBL" id="MVM34307.1"/>
    </source>
</evidence>
<dbReference type="SUPFAM" id="SSF103473">
    <property type="entry name" value="MFS general substrate transporter"/>
    <property type="match status" value="2"/>
</dbReference>
<dbReference type="GO" id="GO:0022857">
    <property type="term" value="F:transmembrane transporter activity"/>
    <property type="evidence" value="ECO:0007669"/>
    <property type="project" value="InterPro"/>
</dbReference>
<evidence type="ECO:0000256" key="2">
    <source>
        <dbReference type="ARBA" id="ARBA00022448"/>
    </source>
</evidence>
<protein>
    <submittedName>
        <fullName evidence="7">MFS transporter</fullName>
    </submittedName>
</protein>
<comment type="subcellular location">
    <subcellularLocation>
        <location evidence="1">Membrane</location>
        <topology evidence="1">Multi-pass membrane protein</topology>
    </subcellularLocation>
</comment>
<dbReference type="Gene3D" id="1.20.1250.20">
    <property type="entry name" value="MFS general substrate transporter like domains"/>
    <property type="match status" value="2"/>
</dbReference>
<proteinExistence type="predicted"/>